<dbReference type="RefSeq" id="WP_316002121.1">
    <property type="nucleotide sequence ID" value="NZ_JAWDIU010000008.1"/>
</dbReference>
<evidence type="ECO:0000313" key="2">
    <source>
        <dbReference type="EMBL" id="MDU0328528.1"/>
    </source>
</evidence>
<dbReference type="EMBL" id="JAWDIU010000008">
    <property type="protein sequence ID" value="MDU0328528.1"/>
    <property type="molecule type" value="Genomic_DNA"/>
</dbReference>
<comment type="caution">
    <text evidence="2">The sequence shown here is derived from an EMBL/GenBank/DDBJ whole genome shotgun (WGS) entry which is preliminary data.</text>
</comment>
<proteinExistence type="predicted"/>
<organism evidence="2 3">
    <name type="scientific">Microbacterium algihabitans</name>
    <dbReference type="NCBI Taxonomy" id="3075992"/>
    <lineage>
        <taxon>Bacteria</taxon>
        <taxon>Bacillati</taxon>
        <taxon>Actinomycetota</taxon>
        <taxon>Actinomycetes</taxon>
        <taxon>Micrococcales</taxon>
        <taxon>Microbacteriaceae</taxon>
        <taxon>Microbacterium</taxon>
    </lineage>
</organism>
<reference evidence="2 3" key="1">
    <citation type="submission" date="2023-09" db="EMBL/GenBank/DDBJ databases">
        <title>Microbacterium fusihabitans sp. nov., Microbacterium phycihabitans sp. nov., and Microbacterium cervinum sp. nov., isolated from dried seaweeds of beach.</title>
        <authorList>
            <person name="Lee S.D."/>
        </authorList>
    </citation>
    <scope>NUCLEOTIDE SEQUENCE [LARGE SCALE GENOMIC DNA]</scope>
    <source>
        <strain evidence="2 3">KSW2-21</strain>
    </source>
</reference>
<feature type="compositionally biased region" description="Low complexity" evidence="1">
    <location>
        <begin position="108"/>
        <end position="118"/>
    </location>
</feature>
<keyword evidence="3" id="KW-1185">Reference proteome</keyword>
<protein>
    <submittedName>
        <fullName evidence="2">Uncharacterized protein</fullName>
    </submittedName>
</protein>
<feature type="region of interest" description="Disordered" evidence="1">
    <location>
        <begin position="87"/>
        <end position="128"/>
    </location>
</feature>
<gene>
    <name evidence="2" type="ORF">RWH43_17345</name>
</gene>
<evidence type="ECO:0000256" key="1">
    <source>
        <dbReference type="SAM" id="MobiDB-lite"/>
    </source>
</evidence>
<evidence type="ECO:0000313" key="3">
    <source>
        <dbReference type="Proteomes" id="UP001256673"/>
    </source>
</evidence>
<dbReference type="Proteomes" id="UP001256673">
    <property type="component" value="Unassembled WGS sequence"/>
</dbReference>
<sequence>MAKELSPQEAIERAQRALDDRLTSVRELAESRQNLADVRDASAARIAEVEREEREKVAAAERDDARAYSATIDAGWTPAELRKIGFAEAAQKRAPRKRQARKSTSSEAAATPPADAAANGGEGQSYGG</sequence>
<accession>A0ABU3S060</accession>
<name>A0ABU3S060_9MICO</name>